<evidence type="ECO:0000313" key="7">
    <source>
        <dbReference type="EMBL" id="BCD96616.1"/>
    </source>
</evidence>
<feature type="domain" description="Carrier" evidence="6">
    <location>
        <begin position="239"/>
        <end position="312"/>
    </location>
</feature>
<comment type="cofactor">
    <cofactor evidence="5">
        <name>pantetheine 4'-phosphate</name>
        <dbReference type="ChEBI" id="CHEBI:47942"/>
    </cofactor>
    <text evidence="5">Binds 1 phosphopantetheine covalently.</text>
</comment>
<dbReference type="InterPro" id="IPR000868">
    <property type="entry name" value="Isochorismatase-like_dom"/>
</dbReference>
<evidence type="ECO:0000259" key="6">
    <source>
        <dbReference type="PROSITE" id="PS50075"/>
    </source>
</evidence>
<dbReference type="GO" id="GO:0016874">
    <property type="term" value="F:ligase activity"/>
    <property type="evidence" value="ECO:0007669"/>
    <property type="project" value="UniProtKB-KW"/>
</dbReference>
<dbReference type="GO" id="GO:0008908">
    <property type="term" value="F:isochorismatase activity"/>
    <property type="evidence" value="ECO:0007669"/>
    <property type="project" value="UniProtKB-EC"/>
</dbReference>
<dbReference type="KEGG" id="marq:MARGE09_P0816"/>
<dbReference type="Gene3D" id="1.10.1200.10">
    <property type="entry name" value="ACP-like"/>
    <property type="match status" value="1"/>
</dbReference>
<evidence type="ECO:0000256" key="3">
    <source>
        <dbReference type="ARBA" id="ARBA00022801"/>
    </source>
</evidence>
<reference evidence="7 8" key="1">
    <citation type="journal article" date="2022" name="IScience">
        <title>An ultrasensitive nanofiber-based assay for enzymatic hydrolysis and deep-sea microbial degradation of cellulose.</title>
        <authorList>
            <person name="Tsudome M."/>
            <person name="Tachioka M."/>
            <person name="Miyazaki M."/>
            <person name="Uchimura K."/>
            <person name="Tsuda M."/>
            <person name="Takaki Y."/>
            <person name="Deguchi S."/>
        </authorList>
    </citation>
    <scope>NUCLEOTIDE SEQUENCE [LARGE SCALE GENOMIC DNA]</scope>
    <source>
        <strain evidence="7 8">GE09</strain>
    </source>
</reference>
<dbReference type="PANTHER" id="PTHR43540:SF3">
    <property type="entry name" value="ENTEROBACTIN SYNTHASE COMPONENT B"/>
    <property type="match status" value="1"/>
</dbReference>
<dbReference type="PROSITE" id="PS50075">
    <property type="entry name" value="CARRIER"/>
    <property type="match status" value="1"/>
</dbReference>
<name>A0AAN2BJ70_9GAMM</name>
<dbReference type="InterPro" id="IPR009081">
    <property type="entry name" value="PP-bd_ACP"/>
</dbReference>
<feature type="modified residue" description="O-(pantetheine 4'-phosphoryl)serine" evidence="5">
    <location>
        <position position="273"/>
    </location>
</feature>
<sequence>MAIPRISSYDLTSACTPITNRVDWKINPSRAVLLVHDMQNYFVDFYDRTQAPIKNVIHNCQTLINKSENSGITAVYTAQPPNQTPQDRALLTDFWGPGLSADNTQSNEPKATGIINELSPSASALQFTKWRYSAFQRTPLEQWMRDNNKDQLVICGVYAHIGILSTCLEGFMRDIQCFVIEDACADFSEEEHKMARQYIAGRCGSVIPLSEALNSIQPSTANTTKVQQKDSAIQNQQAVFSPAQLQRQIAQALQIHPDDFEASDNLMDVGLDSIRLMSLLDQWRNAGANVDFIDLADTPTVNDWSSLLSASAQPAATETA</sequence>
<dbReference type="InterPro" id="IPR036736">
    <property type="entry name" value="ACP-like_sf"/>
</dbReference>
<gene>
    <name evidence="7" type="ORF">MARGE09_P0816</name>
</gene>
<dbReference type="RefSeq" id="WP_236986108.1">
    <property type="nucleotide sequence ID" value="NZ_AP023086.1"/>
</dbReference>
<dbReference type="Proteomes" id="UP001320119">
    <property type="component" value="Chromosome"/>
</dbReference>
<dbReference type="InterPro" id="IPR036380">
    <property type="entry name" value="Isochorismatase-like_sf"/>
</dbReference>
<dbReference type="SUPFAM" id="SSF52499">
    <property type="entry name" value="Isochorismatase-like hydrolases"/>
    <property type="match status" value="1"/>
</dbReference>
<evidence type="ECO:0000256" key="2">
    <source>
        <dbReference type="ARBA" id="ARBA00012100"/>
    </source>
</evidence>
<dbReference type="GO" id="GO:0016829">
    <property type="term" value="F:lyase activity"/>
    <property type="evidence" value="ECO:0007669"/>
    <property type="project" value="UniProtKB-KW"/>
</dbReference>
<proteinExistence type="predicted"/>
<dbReference type="PIRSF" id="PIRSF001111">
    <property type="entry name" value="Isochorismatase"/>
    <property type="match status" value="1"/>
</dbReference>
<keyword evidence="7" id="KW-0436">Ligase</keyword>
<comment type="pathway">
    <text evidence="1">Siderophore biosynthesis.</text>
</comment>
<dbReference type="PRINTS" id="PR01398">
    <property type="entry name" value="ISCHRISMTASE"/>
</dbReference>
<dbReference type="InterPro" id="IPR050272">
    <property type="entry name" value="Isochorismatase-like_hydrls"/>
</dbReference>
<dbReference type="Pfam" id="PF00857">
    <property type="entry name" value="Isochorismatase"/>
    <property type="match status" value="1"/>
</dbReference>
<evidence type="ECO:0000256" key="4">
    <source>
        <dbReference type="ARBA" id="ARBA00048590"/>
    </source>
</evidence>
<dbReference type="Gene3D" id="3.40.50.850">
    <property type="entry name" value="Isochorismatase-like"/>
    <property type="match status" value="1"/>
</dbReference>
<accession>A0AAN2BJ70</accession>
<comment type="catalytic activity">
    <reaction evidence="4">
        <text>isochorismate + H2O = (2S,3S)-2,3-dihydroxy-2,3-dihydrobenzoate + pyruvate</text>
        <dbReference type="Rhea" id="RHEA:11112"/>
        <dbReference type="ChEBI" id="CHEBI:15361"/>
        <dbReference type="ChEBI" id="CHEBI:15377"/>
        <dbReference type="ChEBI" id="CHEBI:29780"/>
        <dbReference type="ChEBI" id="CHEBI:58764"/>
        <dbReference type="EC" id="3.3.2.1"/>
    </reaction>
</comment>
<evidence type="ECO:0000256" key="1">
    <source>
        <dbReference type="ARBA" id="ARBA00004924"/>
    </source>
</evidence>
<keyword evidence="3 7" id="KW-0378">Hydrolase</keyword>
<dbReference type="AlphaFoldDB" id="A0AAN2BJ70"/>
<dbReference type="PANTHER" id="PTHR43540">
    <property type="entry name" value="PEROXYUREIDOACRYLATE/UREIDOACRYLATE AMIDOHYDROLASE-RELATED"/>
    <property type="match status" value="1"/>
</dbReference>
<dbReference type="EMBL" id="AP023086">
    <property type="protein sequence ID" value="BCD96616.1"/>
    <property type="molecule type" value="Genomic_DNA"/>
</dbReference>
<dbReference type="Pfam" id="PF00550">
    <property type="entry name" value="PP-binding"/>
    <property type="match status" value="1"/>
</dbReference>
<protein>
    <recommendedName>
        <fullName evidence="2">isochorismatase</fullName>
        <ecNumber evidence="2">3.3.2.1</ecNumber>
    </recommendedName>
</protein>
<dbReference type="EC" id="3.3.2.1" evidence="2"/>
<keyword evidence="8" id="KW-1185">Reference proteome</keyword>
<evidence type="ECO:0000256" key="5">
    <source>
        <dbReference type="PIRSR" id="PIRSR001111-50"/>
    </source>
</evidence>
<keyword evidence="5" id="KW-0596">Phosphopantetheine</keyword>
<keyword evidence="7" id="KW-0456">Lyase</keyword>
<dbReference type="InterPro" id="IPR016291">
    <property type="entry name" value="Isochorismatase"/>
</dbReference>
<organism evidence="7 8">
    <name type="scientific">Marinagarivorans cellulosilyticus</name>
    <dbReference type="NCBI Taxonomy" id="2721545"/>
    <lineage>
        <taxon>Bacteria</taxon>
        <taxon>Pseudomonadati</taxon>
        <taxon>Pseudomonadota</taxon>
        <taxon>Gammaproteobacteria</taxon>
        <taxon>Cellvibrionales</taxon>
        <taxon>Cellvibrionaceae</taxon>
        <taxon>Marinagarivorans</taxon>
    </lineage>
</organism>
<keyword evidence="5" id="KW-0597">Phosphoprotein</keyword>
<evidence type="ECO:0000313" key="8">
    <source>
        <dbReference type="Proteomes" id="UP001320119"/>
    </source>
</evidence>
<dbReference type="SUPFAM" id="SSF47336">
    <property type="entry name" value="ACP-like"/>
    <property type="match status" value="1"/>
</dbReference>